<evidence type="ECO:0000256" key="1">
    <source>
        <dbReference type="SAM" id="MobiDB-lite"/>
    </source>
</evidence>
<protein>
    <recommendedName>
        <fullName evidence="5">Lipoprotein</fullName>
    </recommendedName>
</protein>
<keyword evidence="2" id="KW-0732">Signal</keyword>
<dbReference type="Gene3D" id="3.10.28.20">
    <property type="entry name" value="Acetamidase/Formamidase-like domains"/>
    <property type="match status" value="1"/>
</dbReference>
<dbReference type="RefSeq" id="WP_424605610.1">
    <property type="nucleotide sequence ID" value="NZ_JBNAVA010000005.1"/>
</dbReference>
<feature type="signal peptide" evidence="2">
    <location>
        <begin position="1"/>
        <end position="20"/>
    </location>
</feature>
<sequence length="223" mass="25157">MKKKMTILIIATLFLISCMAEKTTTKVNQAPASVQQERAKKAFEELDKETGEAKPQVDFVEKKLDKPTPKVEKEPAKEELKPKEVIIDKESPNKVVEKKRDSNNYPLKDGKPVWFWEPNYDGYLGGVGIARKNAAPNGYAGQLRLAKTMALAELAKQIRVIINSESTLERTQSTSNNVVTYYKSKFSSTSRQSAEEIINDAVIKDEFKDPTNGDLYVWVVIEK</sequence>
<comment type="caution">
    <text evidence="3">The sequence shown here is derived from an EMBL/GenBank/DDBJ whole genome shotgun (WGS) entry which is preliminary data.</text>
</comment>
<feature type="region of interest" description="Disordered" evidence="1">
    <location>
        <begin position="45"/>
        <end position="79"/>
    </location>
</feature>
<dbReference type="AlphaFoldDB" id="A0A2J6WNE2"/>
<dbReference type="EMBL" id="PNIN01000033">
    <property type="protein sequence ID" value="PMP71886.1"/>
    <property type="molecule type" value="Genomic_DNA"/>
</dbReference>
<evidence type="ECO:0000313" key="4">
    <source>
        <dbReference type="Proteomes" id="UP000242881"/>
    </source>
</evidence>
<reference evidence="3 4" key="1">
    <citation type="submission" date="2018-01" db="EMBL/GenBank/DDBJ databases">
        <title>Metagenomic assembled genomes from two thermal pools in the Uzon Caldera, Kamchatka, Russia.</title>
        <authorList>
            <person name="Wilkins L."/>
            <person name="Ettinger C."/>
        </authorList>
    </citation>
    <scope>NUCLEOTIDE SEQUENCE [LARGE SCALE GENOMIC DNA]</scope>
    <source>
        <strain evidence="3">ZAV-05</strain>
    </source>
</reference>
<organism evidence="3 4">
    <name type="scientific">Calditerrivibrio nitroreducens</name>
    <dbReference type="NCBI Taxonomy" id="477976"/>
    <lineage>
        <taxon>Bacteria</taxon>
        <taxon>Pseudomonadati</taxon>
        <taxon>Deferribacterota</taxon>
        <taxon>Deferribacteres</taxon>
        <taxon>Deferribacterales</taxon>
        <taxon>Calditerrivibrionaceae</taxon>
    </lineage>
</organism>
<feature type="compositionally biased region" description="Basic and acidic residues" evidence="1">
    <location>
        <begin position="59"/>
        <end position="79"/>
    </location>
</feature>
<dbReference type="Proteomes" id="UP000242881">
    <property type="component" value="Unassembled WGS sequence"/>
</dbReference>
<evidence type="ECO:0000256" key="2">
    <source>
        <dbReference type="SAM" id="SignalP"/>
    </source>
</evidence>
<gene>
    <name evidence="3" type="ORF">C0187_03005</name>
</gene>
<name>A0A2J6WNE2_9BACT</name>
<evidence type="ECO:0008006" key="5">
    <source>
        <dbReference type="Google" id="ProtNLM"/>
    </source>
</evidence>
<feature type="chain" id="PRO_5014451142" description="Lipoprotein" evidence="2">
    <location>
        <begin position="21"/>
        <end position="223"/>
    </location>
</feature>
<proteinExistence type="predicted"/>
<dbReference type="PROSITE" id="PS51257">
    <property type="entry name" value="PROKAR_LIPOPROTEIN"/>
    <property type="match status" value="1"/>
</dbReference>
<accession>A0A2J6WNE2</accession>
<evidence type="ECO:0000313" key="3">
    <source>
        <dbReference type="EMBL" id="PMP71886.1"/>
    </source>
</evidence>